<dbReference type="InterPro" id="IPR029063">
    <property type="entry name" value="SAM-dependent_MTases_sf"/>
</dbReference>
<dbReference type="GeneID" id="1478236"/>
<dbReference type="Pfam" id="PF01728">
    <property type="entry name" value="FtsJ"/>
    <property type="match status" value="1"/>
</dbReference>
<dbReference type="GO" id="GO:0032259">
    <property type="term" value="P:methylation"/>
    <property type="evidence" value="ECO:0007669"/>
    <property type="project" value="UniProtKB-KW"/>
</dbReference>
<dbReference type="InterPro" id="IPR002877">
    <property type="entry name" value="RNA_MeTrfase_FtsJ_dom"/>
</dbReference>
<name>A0A832TI95_9EURY</name>
<comment type="caution">
    <text evidence="2">The sequence shown here is derived from an EMBL/GenBank/DDBJ whole genome shotgun (WGS) entry which is preliminary data.</text>
</comment>
<accession>A0A832TI95</accession>
<dbReference type="GO" id="GO:0008168">
    <property type="term" value="F:methyltransferase activity"/>
    <property type="evidence" value="ECO:0007669"/>
    <property type="project" value="UniProtKB-KW"/>
</dbReference>
<dbReference type="PANTHER" id="PTHR37524">
    <property type="entry name" value="RIBOSOMAL RNA LARGE SUBUNIT METHYLTRANSFERASE M"/>
    <property type="match status" value="1"/>
</dbReference>
<reference evidence="2" key="1">
    <citation type="journal article" date="2020" name="bioRxiv">
        <title>A rank-normalized archaeal taxonomy based on genome phylogeny resolves widespread incomplete and uneven classifications.</title>
        <authorList>
            <person name="Rinke C."/>
            <person name="Chuvochina M."/>
            <person name="Mussig A.J."/>
            <person name="Chaumeil P.-A."/>
            <person name="Waite D.W."/>
            <person name="Whitman W.B."/>
            <person name="Parks D.H."/>
            <person name="Hugenholtz P."/>
        </authorList>
    </citation>
    <scope>NUCLEOTIDE SEQUENCE</scope>
    <source>
        <strain evidence="2">UBA8853</strain>
    </source>
</reference>
<protein>
    <submittedName>
        <fullName evidence="2">RlmE family RNA methyltransferase</fullName>
    </submittedName>
</protein>
<dbReference type="EMBL" id="DUJS01000005">
    <property type="protein sequence ID" value="HII71114.1"/>
    <property type="molecule type" value="Genomic_DNA"/>
</dbReference>
<keyword evidence="2" id="KW-0489">Methyltransferase</keyword>
<feature type="domain" description="Ribosomal RNA methyltransferase FtsJ" evidence="1">
    <location>
        <begin position="131"/>
        <end position="195"/>
    </location>
</feature>
<gene>
    <name evidence="2" type="ORF">HA336_07805</name>
</gene>
<dbReference type="PANTHER" id="PTHR37524:SF2">
    <property type="entry name" value="RIBOSOMAL RNA METHYLTRANSFERASE FTSJ DOMAIN-CONTAINING PROTEIN"/>
    <property type="match status" value="1"/>
</dbReference>
<dbReference type="Proteomes" id="UP000619545">
    <property type="component" value="Unassembled WGS sequence"/>
</dbReference>
<sequence>MSELNVVELFHGDLYSIAYRAELDKFLPMIGRARITPAELTLAGLLELGYEVEVTTLEGKSLPGRRRIELADEVKGVVTGRYVEELLDSDRVHHLRLSARCLGAEVKIRYSSDWKVEIGGYEVDPSKLHKNRALVKLLEFVSTREPSFTDLVVDLGAAPGGWSSFAAQMAENVVAVDPARLEDRVRELENVHHLRITAHEFVLPEMIGVGFPGEKVTLLSDVYSGNPEDDLYAVLRLLERLENDVVWGFVKVAPAEDDVLEWFMEEIEEAGFAVENVNLESASSNETFVYFRE</sequence>
<organism evidence="2 3">
    <name type="scientific">Methanopyrus kandleri</name>
    <dbReference type="NCBI Taxonomy" id="2320"/>
    <lineage>
        <taxon>Archaea</taxon>
        <taxon>Methanobacteriati</taxon>
        <taxon>Methanobacteriota</taxon>
        <taxon>Methanomada group</taxon>
        <taxon>Methanopyri</taxon>
        <taxon>Methanopyrales</taxon>
        <taxon>Methanopyraceae</taxon>
        <taxon>Methanopyrus</taxon>
    </lineage>
</organism>
<evidence type="ECO:0000259" key="1">
    <source>
        <dbReference type="Pfam" id="PF01728"/>
    </source>
</evidence>
<evidence type="ECO:0000313" key="2">
    <source>
        <dbReference type="EMBL" id="HII71114.1"/>
    </source>
</evidence>
<dbReference type="Gene3D" id="3.40.50.150">
    <property type="entry name" value="Vaccinia Virus protein VP39"/>
    <property type="match status" value="1"/>
</dbReference>
<keyword evidence="2" id="KW-0808">Transferase</keyword>
<dbReference type="SUPFAM" id="SSF53335">
    <property type="entry name" value="S-adenosyl-L-methionine-dependent methyltransferases"/>
    <property type="match status" value="1"/>
</dbReference>
<evidence type="ECO:0000313" key="3">
    <source>
        <dbReference type="Proteomes" id="UP000619545"/>
    </source>
</evidence>
<dbReference type="RefSeq" id="WP_011020009.1">
    <property type="nucleotide sequence ID" value="NZ_DUJS01000005.1"/>
</dbReference>
<dbReference type="AlphaFoldDB" id="A0A832TI95"/>
<proteinExistence type="predicted"/>